<keyword evidence="9" id="KW-1185">Reference proteome</keyword>
<evidence type="ECO:0000256" key="3">
    <source>
        <dbReference type="ARBA" id="ARBA00010763"/>
    </source>
</evidence>
<dbReference type="EMBL" id="BTFW01000001">
    <property type="protein sequence ID" value="GMM60297.1"/>
    <property type="molecule type" value="Genomic_DNA"/>
</dbReference>
<comment type="function">
    <text evidence="1 6">Catalyzes the insertion of molybdate into adenylated molybdopterin with the concomitant release of AMP.</text>
</comment>
<dbReference type="Pfam" id="PF03453">
    <property type="entry name" value="MoeA_N"/>
    <property type="match status" value="1"/>
</dbReference>
<reference evidence="8 9" key="1">
    <citation type="submission" date="2023-06" db="EMBL/GenBank/DDBJ databases">
        <title>Draft genome sequence of Novosphingobium sp. strain IK01.</title>
        <authorList>
            <person name="Hatamoto M."/>
            <person name="Ikarashi T."/>
            <person name="Yamaguchi T."/>
        </authorList>
    </citation>
    <scope>NUCLEOTIDE SEQUENCE [LARGE SCALE GENOMIC DNA]</scope>
    <source>
        <strain evidence="8 9">IK01</strain>
    </source>
</reference>
<dbReference type="Gene3D" id="3.40.980.10">
    <property type="entry name" value="MoaB/Mog-like domain"/>
    <property type="match status" value="1"/>
</dbReference>
<dbReference type="InterPro" id="IPR008284">
    <property type="entry name" value="MoCF_biosynth_CS"/>
</dbReference>
<evidence type="ECO:0000256" key="1">
    <source>
        <dbReference type="ARBA" id="ARBA00002901"/>
    </source>
</evidence>
<dbReference type="Gene3D" id="3.90.105.10">
    <property type="entry name" value="Molybdopterin biosynthesis moea protein, domain 2"/>
    <property type="match status" value="1"/>
</dbReference>
<dbReference type="InterPro" id="IPR005110">
    <property type="entry name" value="MoeA_linker/N"/>
</dbReference>
<comment type="catalytic activity">
    <reaction evidence="5">
        <text>adenylyl-molybdopterin + molybdate = Mo-molybdopterin + AMP + H(+)</text>
        <dbReference type="Rhea" id="RHEA:35047"/>
        <dbReference type="ChEBI" id="CHEBI:15378"/>
        <dbReference type="ChEBI" id="CHEBI:36264"/>
        <dbReference type="ChEBI" id="CHEBI:62727"/>
        <dbReference type="ChEBI" id="CHEBI:71302"/>
        <dbReference type="ChEBI" id="CHEBI:456215"/>
        <dbReference type="EC" id="2.10.1.1"/>
    </reaction>
</comment>
<evidence type="ECO:0000313" key="8">
    <source>
        <dbReference type="EMBL" id="GMM60297.1"/>
    </source>
</evidence>
<comment type="caution">
    <text evidence="8">The sequence shown here is derived from an EMBL/GenBank/DDBJ whole genome shotgun (WGS) entry which is preliminary data.</text>
</comment>
<dbReference type="CDD" id="cd00887">
    <property type="entry name" value="MoeA"/>
    <property type="match status" value="1"/>
</dbReference>
<evidence type="ECO:0000313" key="9">
    <source>
        <dbReference type="Proteomes" id="UP001187221"/>
    </source>
</evidence>
<evidence type="ECO:0000256" key="6">
    <source>
        <dbReference type="RuleBase" id="RU365090"/>
    </source>
</evidence>
<comment type="pathway">
    <text evidence="2 6">Cofactor biosynthesis; molybdopterin biosynthesis.</text>
</comment>
<dbReference type="Gene3D" id="2.170.190.11">
    <property type="entry name" value="Molybdopterin biosynthesis moea protein, domain 3"/>
    <property type="match status" value="1"/>
</dbReference>
<dbReference type="InterPro" id="IPR036688">
    <property type="entry name" value="MoeA_C_domain_IV_sf"/>
</dbReference>
<dbReference type="SUPFAM" id="SSF53218">
    <property type="entry name" value="Molybdenum cofactor biosynthesis proteins"/>
    <property type="match status" value="1"/>
</dbReference>
<gene>
    <name evidence="8" type="ORF">NUTIK01_10740</name>
</gene>
<keyword evidence="6" id="KW-0479">Metal-binding</keyword>
<organism evidence="8 9">
    <name type="scientific">Novosphingobium pituita</name>
    <dbReference type="NCBI Taxonomy" id="3056842"/>
    <lineage>
        <taxon>Bacteria</taxon>
        <taxon>Pseudomonadati</taxon>
        <taxon>Pseudomonadota</taxon>
        <taxon>Alphaproteobacteria</taxon>
        <taxon>Sphingomonadales</taxon>
        <taxon>Sphingomonadaceae</taxon>
        <taxon>Novosphingobium</taxon>
    </lineage>
</organism>
<keyword evidence="6" id="KW-0460">Magnesium</keyword>
<dbReference type="InterPro" id="IPR038987">
    <property type="entry name" value="MoeA-like"/>
</dbReference>
<dbReference type="SUPFAM" id="SSF63867">
    <property type="entry name" value="MoeA C-terminal domain-like"/>
    <property type="match status" value="1"/>
</dbReference>
<dbReference type="RefSeq" id="WP_317974102.1">
    <property type="nucleotide sequence ID" value="NZ_BTFW01000001.1"/>
</dbReference>
<feature type="domain" description="MoaB/Mog" evidence="7">
    <location>
        <begin position="187"/>
        <end position="328"/>
    </location>
</feature>
<sequence>MTNPVPQGRPRKPPLALEEAQARLIALAPRVAIEHIASAECLGHYLAGPLLAERTQPATALSAMDGYALRQADMPGPWEVVGESAAGHPFTGTVGPGEAVRISTGAALPAGADMVLLQEDTARHGDQVAFTGTPPDPLGRHIRPSGMDFATSHPLLESGTRLGPAQIALAIAAGHSHLPVHRPLTVAVIDSGDELAAPGHPLLPHQIPASNGPMLAAMASSLPVKVTRIGPVPDRLDALASALDTAREADIVVTSGGASVGDHDLVRPALEAIGASLDFWRVGIKPGKPILVGRRPREHQSQVILGLPGNPASAFVTAHLFLLPLLRATLGAAHPLPRPLMVPLGEAMPAGGSRTEFLRGQWDGRKVMLDPLQDSGALSPIARANCLVRREARAPMQPEASEVPIYLLDCGGFA</sequence>
<keyword evidence="6" id="KW-0808">Transferase</keyword>
<dbReference type="Pfam" id="PF00994">
    <property type="entry name" value="MoCF_biosynth"/>
    <property type="match status" value="1"/>
</dbReference>
<evidence type="ECO:0000259" key="7">
    <source>
        <dbReference type="SMART" id="SM00852"/>
    </source>
</evidence>
<evidence type="ECO:0000256" key="4">
    <source>
        <dbReference type="ARBA" id="ARBA00023150"/>
    </source>
</evidence>
<dbReference type="PROSITE" id="PS01079">
    <property type="entry name" value="MOCF_BIOSYNTHESIS_2"/>
    <property type="match status" value="1"/>
</dbReference>
<dbReference type="Proteomes" id="UP001187221">
    <property type="component" value="Unassembled WGS sequence"/>
</dbReference>
<evidence type="ECO:0000256" key="2">
    <source>
        <dbReference type="ARBA" id="ARBA00005046"/>
    </source>
</evidence>
<keyword evidence="6" id="KW-0500">Molybdenum</keyword>
<dbReference type="SUPFAM" id="SSF63882">
    <property type="entry name" value="MoeA N-terminal region -like"/>
    <property type="match status" value="1"/>
</dbReference>
<name>A0ABQ6P7D8_9SPHN</name>
<dbReference type="EC" id="2.10.1.1" evidence="6"/>
<dbReference type="PANTHER" id="PTHR10192">
    <property type="entry name" value="MOLYBDOPTERIN BIOSYNTHESIS PROTEIN"/>
    <property type="match status" value="1"/>
</dbReference>
<dbReference type="Gene3D" id="2.40.340.10">
    <property type="entry name" value="MoeA, C-terminal, domain IV"/>
    <property type="match status" value="1"/>
</dbReference>
<dbReference type="InterPro" id="IPR001453">
    <property type="entry name" value="MoaB/Mog_dom"/>
</dbReference>
<dbReference type="InterPro" id="IPR036135">
    <property type="entry name" value="MoeA_linker/N_sf"/>
</dbReference>
<keyword evidence="4 6" id="KW-0501">Molybdenum cofactor biosynthesis</keyword>
<dbReference type="Pfam" id="PF03454">
    <property type="entry name" value="MoeA_C"/>
    <property type="match status" value="1"/>
</dbReference>
<dbReference type="PANTHER" id="PTHR10192:SF5">
    <property type="entry name" value="GEPHYRIN"/>
    <property type="match status" value="1"/>
</dbReference>
<protein>
    <recommendedName>
        <fullName evidence="6">Molybdopterin molybdenumtransferase</fullName>
        <ecNumber evidence="6">2.10.1.1</ecNumber>
    </recommendedName>
</protein>
<dbReference type="InterPro" id="IPR036425">
    <property type="entry name" value="MoaB/Mog-like_dom_sf"/>
</dbReference>
<proteinExistence type="inferred from homology"/>
<accession>A0ABQ6P7D8</accession>
<comment type="similarity">
    <text evidence="3 6">Belongs to the MoeA family.</text>
</comment>
<evidence type="ECO:0000256" key="5">
    <source>
        <dbReference type="ARBA" id="ARBA00047317"/>
    </source>
</evidence>
<comment type="cofactor">
    <cofactor evidence="6">
        <name>Mg(2+)</name>
        <dbReference type="ChEBI" id="CHEBI:18420"/>
    </cofactor>
</comment>
<dbReference type="InterPro" id="IPR005111">
    <property type="entry name" value="MoeA_C_domain_IV"/>
</dbReference>
<dbReference type="SMART" id="SM00852">
    <property type="entry name" value="MoCF_biosynth"/>
    <property type="match status" value="1"/>
</dbReference>